<keyword evidence="2" id="KW-0238">DNA-binding</keyword>
<dbReference type="RefSeq" id="WP_260907153.1">
    <property type="nucleotide sequence ID" value="NZ_JAOCZP010000012.1"/>
</dbReference>
<organism evidence="6 7">
    <name type="scientific">Chelativorans salis</name>
    <dbReference type="NCBI Taxonomy" id="2978478"/>
    <lineage>
        <taxon>Bacteria</taxon>
        <taxon>Pseudomonadati</taxon>
        <taxon>Pseudomonadota</taxon>
        <taxon>Alphaproteobacteria</taxon>
        <taxon>Hyphomicrobiales</taxon>
        <taxon>Phyllobacteriaceae</taxon>
        <taxon>Chelativorans</taxon>
    </lineage>
</organism>
<evidence type="ECO:0000259" key="5">
    <source>
        <dbReference type="PROSITE" id="PS51078"/>
    </source>
</evidence>
<evidence type="ECO:0000313" key="6">
    <source>
        <dbReference type="EMBL" id="MCT7378281.1"/>
    </source>
</evidence>
<dbReference type="InterPro" id="IPR036388">
    <property type="entry name" value="WH-like_DNA-bd_sf"/>
</dbReference>
<keyword evidence="3" id="KW-0804">Transcription</keyword>
<dbReference type="Gene3D" id="1.10.10.10">
    <property type="entry name" value="Winged helix-like DNA-binding domain superfamily/Winged helix DNA-binding domain"/>
    <property type="match status" value="1"/>
</dbReference>
<dbReference type="Proteomes" id="UP001320831">
    <property type="component" value="Unassembled WGS sequence"/>
</dbReference>
<dbReference type="PANTHER" id="PTHR30136">
    <property type="entry name" value="HELIX-TURN-HELIX TRANSCRIPTIONAL REGULATOR, ICLR FAMILY"/>
    <property type="match status" value="1"/>
</dbReference>
<sequence>MSEQLNNSVLTAFEILSLFSNGRQSLTSQIVCKELGLTPITAHRFLRTLEVAGALVSERRGQYRLGLALADLGSIAASSDIIARIAQPYLDDLASRFRETAIATTYRNNRMVVIASANSSRSYSLNMGVGEPLEMHCTANGKLWLASLTNEQVESFLSSQELQAYTPQTVVDAQRLKVEIEQVRKDGYSFCRGEREAEITAIGVPVLSGTGRMIAGISLVGANSHFGDEFTREALEALRKTAGRISASVAGESDSYGHD</sequence>
<keyword evidence="7" id="KW-1185">Reference proteome</keyword>
<dbReference type="SMART" id="SM00346">
    <property type="entry name" value="HTH_ICLR"/>
    <property type="match status" value="1"/>
</dbReference>
<dbReference type="SUPFAM" id="SSF46785">
    <property type="entry name" value="Winged helix' DNA-binding domain"/>
    <property type="match status" value="1"/>
</dbReference>
<evidence type="ECO:0000256" key="2">
    <source>
        <dbReference type="ARBA" id="ARBA00023125"/>
    </source>
</evidence>
<dbReference type="Gene3D" id="3.30.450.40">
    <property type="match status" value="1"/>
</dbReference>
<keyword evidence="1" id="KW-0805">Transcription regulation</keyword>
<dbReference type="Pfam" id="PF09339">
    <property type="entry name" value="HTH_IclR"/>
    <property type="match status" value="1"/>
</dbReference>
<gene>
    <name evidence="6" type="ORF">N5A92_25030</name>
</gene>
<feature type="domain" description="HTH iclR-type" evidence="4">
    <location>
        <begin position="6"/>
        <end position="67"/>
    </location>
</feature>
<evidence type="ECO:0000256" key="3">
    <source>
        <dbReference type="ARBA" id="ARBA00023163"/>
    </source>
</evidence>
<dbReference type="InterPro" id="IPR014757">
    <property type="entry name" value="Tscrpt_reg_IclR_C"/>
</dbReference>
<dbReference type="InterPro" id="IPR005471">
    <property type="entry name" value="Tscrpt_reg_IclR_N"/>
</dbReference>
<dbReference type="Pfam" id="PF01614">
    <property type="entry name" value="IclR_C"/>
    <property type="match status" value="1"/>
</dbReference>
<dbReference type="PANTHER" id="PTHR30136:SF35">
    <property type="entry name" value="HTH-TYPE TRANSCRIPTIONAL REGULATOR RV1719"/>
    <property type="match status" value="1"/>
</dbReference>
<dbReference type="PROSITE" id="PS51078">
    <property type="entry name" value="ICLR_ED"/>
    <property type="match status" value="1"/>
</dbReference>
<dbReference type="EMBL" id="JAOCZP010000012">
    <property type="protein sequence ID" value="MCT7378281.1"/>
    <property type="molecule type" value="Genomic_DNA"/>
</dbReference>
<dbReference type="InterPro" id="IPR036390">
    <property type="entry name" value="WH_DNA-bd_sf"/>
</dbReference>
<dbReference type="InterPro" id="IPR050707">
    <property type="entry name" value="HTH_MetabolicPath_Reg"/>
</dbReference>
<reference evidence="6 7" key="1">
    <citation type="submission" date="2022-09" db="EMBL/GenBank/DDBJ databases">
        <title>Chelativorans salina sp. nov., a novel slightly halophilic bacterium isolated from a saline lake sediment enrichment.</title>
        <authorList>
            <person name="Gao L."/>
            <person name="Fang B.-Z."/>
            <person name="Li W.-J."/>
        </authorList>
    </citation>
    <scope>NUCLEOTIDE SEQUENCE [LARGE SCALE GENOMIC DNA]</scope>
    <source>
        <strain evidence="6 7">EGI FJ00035</strain>
    </source>
</reference>
<dbReference type="PROSITE" id="PS51077">
    <property type="entry name" value="HTH_ICLR"/>
    <property type="match status" value="1"/>
</dbReference>
<comment type="caution">
    <text evidence="6">The sequence shown here is derived from an EMBL/GenBank/DDBJ whole genome shotgun (WGS) entry which is preliminary data.</text>
</comment>
<evidence type="ECO:0000259" key="4">
    <source>
        <dbReference type="PROSITE" id="PS51077"/>
    </source>
</evidence>
<accession>A0ABT2LUS5</accession>
<evidence type="ECO:0000313" key="7">
    <source>
        <dbReference type="Proteomes" id="UP001320831"/>
    </source>
</evidence>
<evidence type="ECO:0000256" key="1">
    <source>
        <dbReference type="ARBA" id="ARBA00023015"/>
    </source>
</evidence>
<proteinExistence type="predicted"/>
<protein>
    <submittedName>
        <fullName evidence="6">IclR family transcriptional regulator</fullName>
    </submittedName>
</protein>
<name>A0ABT2LUS5_9HYPH</name>
<dbReference type="SUPFAM" id="SSF55781">
    <property type="entry name" value="GAF domain-like"/>
    <property type="match status" value="1"/>
</dbReference>
<dbReference type="InterPro" id="IPR029016">
    <property type="entry name" value="GAF-like_dom_sf"/>
</dbReference>
<feature type="domain" description="IclR-ED" evidence="5">
    <location>
        <begin position="68"/>
        <end position="251"/>
    </location>
</feature>